<name>A0ABU7LT65_9PROT</name>
<feature type="non-terminal residue" evidence="3">
    <location>
        <position position="1"/>
    </location>
</feature>
<dbReference type="InterPro" id="IPR044060">
    <property type="entry name" value="Bacterial_rp_domain"/>
</dbReference>
<organism evidence="3 4">
    <name type="scientific">Hyphobacterium lacteum</name>
    <dbReference type="NCBI Taxonomy" id="3116575"/>
    <lineage>
        <taxon>Bacteria</taxon>
        <taxon>Pseudomonadati</taxon>
        <taxon>Pseudomonadota</taxon>
        <taxon>Alphaproteobacteria</taxon>
        <taxon>Maricaulales</taxon>
        <taxon>Maricaulaceae</taxon>
        <taxon>Hyphobacterium</taxon>
    </lineage>
</organism>
<protein>
    <submittedName>
        <fullName evidence="3">Ig-like domain-containing protein</fullName>
    </submittedName>
</protein>
<accession>A0ABU7LT65</accession>
<dbReference type="Proteomes" id="UP001354971">
    <property type="component" value="Unassembled WGS sequence"/>
</dbReference>
<proteinExistence type="predicted"/>
<dbReference type="Pfam" id="PF18998">
    <property type="entry name" value="Flg_new_2"/>
    <property type="match status" value="1"/>
</dbReference>
<feature type="domain" description="Bacterial repeat" evidence="1">
    <location>
        <begin position="392"/>
        <end position="451"/>
    </location>
</feature>
<dbReference type="InterPro" id="IPR044048">
    <property type="entry name" value="Big_12"/>
</dbReference>
<dbReference type="Pfam" id="PF19078">
    <property type="entry name" value="Big_12"/>
    <property type="match status" value="1"/>
</dbReference>
<dbReference type="RefSeq" id="WP_330199784.1">
    <property type="nucleotide sequence ID" value="NZ_JAZDRP010000009.1"/>
</dbReference>
<dbReference type="PANTHER" id="PTHR34677">
    <property type="match status" value="1"/>
</dbReference>
<sequence>TVDVAADVAADAAGNNNTAATQFSVENDQTAPILLSILRNTPATEQTDADSLVFAIAFEEAVTNVTAEDFVISGTSATGVLAGSDASYLLTVSGGDLASLNGRVGLDVAAGQDIADLAGNTLNGAEPATDETYNVINDTEAPTVVSILRDLEGEVTNSDTLGWTVRFSEDVTGIDTADFVISGTTGTITNVSPLAVALPPSVTGGNLAAPFAVSSSSFTVMASGGDLASYNGVVALSFAAAQNITDEAGNALINTTPTGANEASYTLDNTAPTVSITTAAMSPVRAPFEISISFSEAVSGFSIDDIRSGGDANDFDAQNLIALSELEYTATIFPGYGANLVIEIPAGAARDEADNENTAATPLLITHDQNRTLTLQMPGVGAGRVTSSPAGVDCTASCATDFTYASVVTLTATPEPGSSFAGWQTGDCREETETTCEIGLKRDATVTARFVLDNPPAGQIVAATLPGARSGYVGGPALSAFLSVVSSATTPAQSCRVTAPSDAPFTLNYSQIDASGNPTGPSDPLFDIAAGGTLSFVLGMTPSAQTGDGGYQYLPMVVCENASLDPIVGVSSVSLNIGPAPTPDILSINATISGDGVIRILPPDRIAFMTASAINIGVGDGTAGPGQVTLTVSVDTGAVKLPVAVDVCQINASSVCITPRSSNLTTVMNGSDPLFFAAFVRDVSAAGIPFDPANSRVFLRFRDGNGVLRSSTSAAVMAPTSDDDPFMVSSMPSGRWSVLLRQPDGVWPGLTRADLFVMEGGAVLVDDGQMVSQLSIAALGEPTDGRGLFLLSNEVGIWMSNGAIHFGPPWAPETGHFWGVRDMRGDSAESWLDYAGRFGEDVVLTEAGELRGRIGSCSVYADAPLAARDAATVILSGCSHSGEYLGVLNIPVNDNGEAVLLIANANRGWRLPQ</sequence>
<gene>
    <name evidence="3" type="ORF">V0U79_12140</name>
</gene>
<evidence type="ECO:0000313" key="4">
    <source>
        <dbReference type="Proteomes" id="UP001354971"/>
    </source>
</evidence>
<reference evidence="3 4" key="1">
    <citation type="submission" date="2024-01" db="EMBL/GenBank/DDBJ databases">
        <title>Hyphobacterium bacterium isolated from marine sediment.</title>
        <authorList>
            <person name="Zhao S."/>
        </authorList>
    </citation>
    <scope>NUCLEOTIDE SEQUENCE [LARGE SCALE GENOMIC DNA]</scope>
    <source>
        <strain evidence="4">HN65</strain>
    </source>
</reference>
<evidence type="ECO:0000259" key="1">
    <source>
        <dbReference type="Pfam" id="PF18998"/>
    </source>
</evidence>
<feature type="domain" description="Bacterial Ig-like" evidence="2">
    <location>
        <begin position="268"/>
        <end position="360"/>
    </location>
</feature>
<keyword evidence="4" id="KW-1185">Reference proteome</keyword>
<evidence type="ECO:0000259" key="2">
    <source>
        <dbReference type="Pfam" id="PF19078"/>
    </source>
</evidence>
<dbReference type="PANTHER" id="PTHR34677:SF3">
    <property type="entry name" value="BACTERIAL IG-LIKE DOMAIN-CONTAINING PROTEIN"/>
    <property type="match status" value="1"/>
</dbReference>
<comment type="caution">
    <text evidence="3">The sequence shown here is derived from an EMBL/GenBank/DDBJ whole genome shotgun (WGS) entry which is preliminary data.</text>
</comment>
<dbReference type="EMBL" id="JAZDRP010000009">
    <property type="protein sequence ID" value="MEE2527120.1"/>
    <property type="molecule type" value="Genomic_DNA"/>
</dbReference>
<evidence type="ECO:0000313" key="3">
    <source>
        <dbReference type="EMBL" id="MEE2527120.1"/>
    </source>
</evidence>